<dbReference type="InterPro" id="IPR019734">
    <property type="entry name" value="TPR_rpt"/>
</dbReference>
<evidence type="ECO:0000313" key="2">
    <source>
        <dbReference type="EMBL" id="WDF69450.1"/>
    </source>
</evidence>
<dbReference type="Proteomes" id="UP001221558">
    <property type="component" value="Chromosome"/>
</dbReference>
<dbReference type="RefSeq" id="WP_274268165.1">
    <property type="nucleotide sequence ID" value="NZ_CP117880.1"/>
</dbReference>
<gene>
    <name evidence="2" type="ORF">PQ465_03495</name>
</gene>
<dbReference type="PROSITE" id="PS51257">
    <property type="entry name" value="PROKAR_LIPOPROTEIN"/>
    <property type="match status" value="1"/>
</dbReference>
<dbReference type="SUPFAM" id="SSF48452">
    <property type="entry name" value="TPR-like"/>
    <property type="match status" value="2"/>
</dbReference>
<accession>A0ABY7WKE3</accession>
<dbReference type="InterPro" id="IPR011990">
    <property type="entry name" value="TPR-like_helical_dom_sf"/>
</dbReference>
<dbReference type="PROSITE" id="PS50005">
    <property type="entry name" value="TPR"/>
    <property type="match status" value="2"/>
</dbReference>
<sequence length="1048" mass="118784">MTWIRQLFVFCLGLTFFLLSSCRMNGGASTHAKKSGKDSLKTDFFQNFTAKYNILHHANLMLDAERKAVFLATDKNYQVRLTVFDEPTATGDPHQAMDSLIQKAYKIVNEKQASKYINDAYFLIGRAYYFKGAYYTAVEFFDQLTKDNSNQQKSFSALAYAWKSRALLQINKAAAAGKAVDSAFMFLDDDKATRTFIHAAKANYLIRTGEEMAAIPYLEYAIASNKQRMDDARWTFLLAQLYRDKGEKEKAQRGFFAISNGNVPFDMAFEAALQAAFLQGNDPAHTVAQRVKPFRAMLKEGKNEGYQDQILYEMGKVFLNTGDEQQAMRLFEQSLQKNRTNVFQVTDTYVTIADYFFEKKQYRKAQLYYDSTATVLPPTYTDVNKIRRKLAFMGELTPLYEENLWQDTLLTLAELDEQARLKNIDAYAAAALAAVNRGRQETPTTGKAKKIKQATSENTAINNALLPDAPINTAVARGNTFYFNNPDALLLGAAEFKRKWGNRQLKDDWRFVKDHTPGLSETRAVAVVETASPLGQDTLNELALLEVYRQKYLDSLPLTADEVARREKIVHDNMIVIGNIYRDYTRDMQEAIRAHELFIARFPNATAAAEIYYALFTMYERIDPSKSLHYKNRLIEQFPHTIHASLAKDRYYLDKVNRDKRLLDRAFEQLFNLYVAGDHVAVIKQANDVLVGTSLQHGMAAQIAYLKALAIGRVGRLTDFTYALEQIVTKYPDDSLVVPLVIENQNFIANNPSLFTHRVNALQDKDNLRIAFVEEPNMTPWPALFIDGDYRTAEAIKKTDQPIVELPKDVAPPQPAAKPVEKRLEIELLLANEREKGANTIAVASVDKASGLQLVKKETQYRASLTSNEAEELLDEQAGGARVELDLMESGSLALVGENHARKQSIQLGTKAVDVGSLKIDFGPNEYRDKKLFPDTATYYFVVNVLDPRVNLAPSRYGIGQFNRSRYARTAINHQLKLVNAENQLLFVGPFETFEEVKTYETRILPLLSEIMKVPQEDYNSFVITSVVLGTLTDGIQIKNYHQVYIEQ</sequence>
<protein>
    <submittedName>
        <fullName evidence="2">Gliding motility protein</fullName>
    </submittedName>
</protein>
<name>A0ABY7WKE3_9SPHI</name>
<keyword evidence="3" id="KW-1185">Reference proteome</keyword>
<proteinExistence type="predicted"/>
<dbReference type="SMART" id="SM00028">
    <property type="entry name" value="TPR"/>
    <property type="match status" value="3"/>
</dbReference>
<dbReference type="EMBL" id="CP117880">
    <property type="protein sequence ID" value="WDF69450.1"/>
    <property type="molecule type" value="Genomic_DNA"/>
</dbReference>
<keyword evidence="1" id="KW-0802">TPR repeat</keyword>
<evidence type="ECO:0000256" key="1">
    <source>
        <dbReference type="PROSITE-ProRule" id="PRU00339"/>
    </source>
</evidence>
<evidence type="ECO:0000313" key="3">
    <source>
        <dbReference type="Proteomes" id="UP001221558"/>
    </source>
</evidence>
<dbReference type="Gene3D" id="1.25.40.10">
    <property type="entry name" value="Tetratricopeptide repeat domain"/>
    <property type="match status" value="3"/>
</dbReference>
<feature type="repeat" description="TPR" evidence="1">
    <location>
        <begin position="308"/>
        <end position="341"/>
    </location>
</feature>
<reference evidence="2 3" key="1">
    <citation type="submission" date="2023-02" db="EMBL/GenBank/DDBJ databases">
        <title>Genome sequence of Sphingobacterium sp. KACC 22765.</title>
        <authorList>
            <person name="Kim S."/>
            <person name="Heo J."/>
            <person name="Kwon S.-W."/>
        </authorList>
    </citation>
    <scope>NUCLEOTIDE SEQUENCE [LARGE SCALE GENOMIC DNA]</scope>
    <source>
        <strain evidence="2 3">KACC 22765</strain>
    </source>
</reference>
<organism evidence="2 3">
    <name type="scientific">Sphingobacterium oryzagri</name>
    <dbReference type="NCBI Taxonomy" id="3025669"/>
    <lineage>
        <taxon>Bacteria</taxon>
        <taxon>Pseudomonadati</taxon>
        <taxon>Bacteroidota</taxon>
        <taxon>Sphingobacteriia</taxon>
        <taxon>Sphingobacteriales</taxon>
        <taxon>Sphingobacteriaceae</taxon>
        <taxon>Sphingobacterium</taxon>
    </lineage>
</organism>
<feature type="repeat" description="TPR" evidence="1">
    <location>
        <begin position="118"/>
        <end position="151"/>
    </location>
</feature>
<dbReference type="Pfam" id="PF13174">
    <property type="entry name" value="TPR_6"/>
    <property type="match status" value="1"/>
</dbReference>